<protein>
    <submittedName>
        <fullName evidence="1">Uncharacterized protein</fullName>
    </submittedName>
</protein>
<dbReference type="RefSeq" id="WP_188665126.1">
    <property type="nucleotide sequence ID" value="NZ_BMJI01000001.1"/>
</dbReference>
<dbReference type="EMBL" id="BMJI01000001">
    <property type="protein sequence ID" value="GGC79407.1"/>
    <property type="molecule type" value="Genomic_DNA"/>
</dbReference>
<name>A0ABQ1NKE3_9MICC</name>
<evidence type="ECO:0000313" key="1">
    <source>
        <dbReference type="EMBL" id="GGC79407.1"/>
    </source>
</evidence>
<sequence length="60" mass="6626">MRTRERSAQDVLADAMRDSGLDLDLWELDPDQPAAHPGAGAVAVLVSRWRGVRELDARGR</sequence>
<keyword evidence="2" id="KW-1185">Reference proteome</keyword>
<proteinExistence type="predicted"/>
<dbReference type="Proteomes" id="UP000597761">
    <property type="component" value="Unassembled WGS sequence"/>
</dbReference>
<organism evidence="1 2">
    <name type="scientific">Tersicoccus solisilvae</name>
    <dbReference type="NCBI Taxonomy" id="1882339"/>
    <lineage>
        <taxon>Bacteria</taxon>
        <taxon>Bacillati</taxon>
        <taxon>Actinomycetota</taxon>
        <taxon>Actinomycetes</taxon>
        <taxon>Micrococcales</taxon>
        <taxon>Micrococcaceae</taxon>
        <taxon>Tersicoccus</taxon>
    </lineage>
</organism>
<accession>A0ABQ1NKE3</accession>
<evidence type="ECO:0000313" key="2">
    <source>
        <dbReference type="Proteomes" id="UP000597761"/>
    </source>
</evidence>
<reference evidence="2" key="1">
    <citation type="journal article" date="2019" name="Int. J. Syst. Evol. Microbiol.">
        <title>The Global Catalogue of Microorganisms (GCM) 10K type strain sequencing project: providing services to taxonomists for standard genome sequencing and annotation.</title>
        <authorList>
            <consortium name="The Broad Institute Genomics Platform"/>
            <consortium name="The Broad Institute Genome Sequencing Center for Infectious Disease"/>
            <person name="Wu L."/>
            <person name="Ma J."/>
        </authorList>
    </citation>
    <scope>NUCLEOTIDE SEQUENCE [LARGE SCALE GENOMIC DNA]</scope>
    <source>
        <strain evidence="2">CGMCC 1.15480</strain>
    </source>
</reference>
<comment type="caution">
    <text evidence="1">The sequence shown here is derived from an EMBL/GenBank/DDBJ whole genome shotgun (WGS) entry which is preliminary data.</text>
</comment>
<gene>
    <name evidence="1" type="ORF">GCM10011512_02580</name>
</gene>